<gene>
    <name evidence="2" type="ORF">DCF19_12760</name>
</gene>
<evidence type="ECO:0000259" key="1">
    <source>
        <dbReference type="Pfam" id="PF22599"/>
    </source>
</evidence>
<organism evidence="2 3">
    <name type="scientific">Pseudanabaena frigida</name>
    <dbReference type="NCBI Taxonomy" id="945775"/>
    <lineage>
        <taxon>Bacteria</taxon>
        <taxon>Bacillati</taxon>
        <taxon>Cyanobacteriota</taxon>
        <taxon>Cyanophyceae</taxon>
        <taxon>Pseudanabaenales</taxon>
        <taxon>Pseudanabaenaceae</taxon>
        <taxon>Pseudanabaena</taxon>
    </lineage>
</organism>
<reference evidence="2 3" key="2">
    <citation type="submission" date="2018-06" db="EMBL/GenBank/DDBJ databases">
        <title>Metagenomic assembly of (sub)arctic Cyanobacteria and their associated microbiome from non-axenic cultures.</title>
        <authorList>
            <person name="Baurain D."/>
        </authorList>
    </citation>
    <scope>NUCLEOTIDE SEQUENCE [LARGE SCALE GENOMIC DNA]</scope>
    <source>
        <strain evidence="2">ULC066bin1</strain>
    </source>
</reference>
<protein>
    <recommendedName>
        <fullName evidence="1">SecDF P1 head subdomain domain-containing protein</fullName>
    </recommendedName>
</protein>
<dbReference type="EMBL" id="QBML01000015">
    <property type="protein sequence ID" value="PZO40050.1"/>
    <property type="molecule type" value="Genomic_DNA"/>
</dbReference>
<sequence>MLKDAVAIPSNYENGAWQISLTFNNKGSDLFTKVTREIAGTGLALGIFLNEKSISSPTVDSEYQGKGITGGRAVITGYFTQELATELASQLRAGSLPK</sequence>
<proteinExistence type="predicted"/>
<reference evidence="2 3" key="1">
    <citation type="submission" date="2018-04" db="EMBL/GenBank/DDBJ databases">
        <authorList>
            <person name="Go L.Y."/>
            <person name="Mitchell J.A."/>
        </authorList>
    </citation>
    <scope>NUCLEOTIDE SEQUENCE [LARGE SCALE GENOMIC DNA]</scope>
    <source>
        <strain evidence="2">ULC066bin1</strain>
    </source>
</reference>
<dbReference type="Pfam" id="PF22599">
    <property type="entry name" value="SecDF_P1_head"/>
    <property type="match status" value="1"/>
</dbReference>
<name>A0A2W4W6N2_9CYAN</name>
<evidence type="ECO:0000313" key="3">
    <source>
        <dbReference type="Proteomes" id="UP000249467"/>
    </source>
</evidence>
<comment type="caution">
    <text evidence="2">The sequence shown here is derived from an EMBL/GenBank/DDBJ whole genome shotgun (WGS) entry which is preliminary data.</text>
</comment>
<dbReference type="Proteomes" id="UP000249467">
    <property type="component" value="Unassembled WGS sequence"/>
</dbReference>
<feature type="domain" description="SecDF P1 head subdomain" evidence="1">
    <location>
        <begin position="2"/>
        <end position="97"/>
    </location>
</feature>
<dbReference type="InterPro" id="IPR054384">
    <property type="entry name" value="SecDF_P1_head"/>
</dbReference>
<accession>A0A2W4W6N2</accession>
<evidence type="ECO:0000313" key="2">
    <source>
        <dbReference type="EMBL" id="PZO40050.1"/>
    </source>
</evidence>
<dbReference type="Gene3D" id="3.30.1360.200">
    <property type="match status" value="1"/>
</dbReference>
<dbReference type="AlphaFoldDB" id="A0A2W4W6N2"/>